<evidence type="ECO:0000313" key="1">
    <source>
        <dbReference type="EMBL" id="KAL2735713.1"/>
    </source>
</evidence>
<proteinExistence type="predicted"/>
<dbReference type="Proteomes" id="UP001607302">
    <property type="component" value="Unassembled WGS sequence"/>
</dbReference>
<keyword evidence="2" id="KW-1185">Reference proteome</keyword>
<gene>
    <name evidence="1" type="ORF">V1478_002727</name>
</gene>
<reference evidence="1 2" key="1">
    <citation type="journal article" date="2024" name="Ann. Entomol. Soc. Am.">
        <title>Genomic analyses of the southern and eastern yellowjacket wasps (Hymenoptera: Vespidae) reveal evolutionary signatures of social life.</title>
        <authorList>
            <person name="Catto M.A."/>
            <person name="Caine P.B."/>
            <person name="Orr S.E."/>
            <person name="Hunt B.G."/>
            <person name="Goodisman M.A.D."/>
        </authorList>
    </citation>
    <scope>NUCLEOTIDE SEQUENCE [LARGE SCALE GENOMIC DNA]</scope>
    <source>
        <strain evidence="1">233</strain>
        <tissue evidence="1">Head and thorax</tissue>
    </source>
</reference>
<dbReference type="EMBL" id="JAUDFV010000057">
    <property type="protein sequence ID" value="KAL2735713.1"/>
    <property type="molecule type" value="Genomic_DNA"/>
</dbReference>
<organism evidence="1 2">
    <name type="scientific">Vespula squamosa</name>
    <name type="common">Southern yellow jacket</name>
    <name type="synonym">Wasp</name>
    <dbReference type="NCBI Taxonomy" id="30214"/>
    <lineage>
        <taxon>Eukaryota</taxon>
        <taxon>Metazoa</taxon>
        <taxon>Ecdysozoa</taxon>
        <taxon>Arthropoda</taxon>
        <taxon>Hexapoda</taxon>
        <taxon>Insecta</taxon>
        <taxon>Pterygota</taxon>
        <taxon>Neoptera</taxon>
        <taxon>Endopterygota</taxon>
        <taxon>Hymenoptera</taxon>
        <taxon>Apocrita</taxon>
        <taxon>Aculeata</taxon>
        <taxon>Vespoidea</taxon>
        <taxon>Vespidae</taxon>
        <taxon>Vespinae</taxon>
        <taxon>Vespula</taxon>
    </lineage>
</organism>
<accession>A0ABD2BSF9</accession>
<protein>
    <submittedName>
        <fullName evidence="1">Uncharacterized protein</fullName>
    </submittedName>
</protein>
<name>A0ABD2BSF9_VESSQ</name>
<evidence type="ECO:0000313" key="2">
    <source>
        <dbReference type="Proteomes" id="UP001607302"/>
    </source>
</evidence>
<comment type="caution">
    <text evidence="1">The sequence shown here is derived from an EMBL/GenBank/DDBJ whole genome shotgun (WGS) entry which is preliminary data.</text>
</comment>
<sequence>MQESLKQPFCRKALRRPSYIARPSVLSSPSENKSCDSECYRARHPKSRFSITDKIVDKLERRFCRAPPTPRQNVAKSISGNAREFCKVDRFQRKLRTTDSLFEFETLSGNRRYNVTAQCQTTDRLSSMTVGYSDYVTMLATLRRWIAETNSIKITPSPTEERRNIFFSWDSTDYQSNFSEILVKVRSSLAWDTNVIIILQMLP</sequence>
<dbReference type="AlphaFoldDB" id="A0ABD2BSF9"/>